<reference evidence="2 3" key="1">
    <citation type="submission" date="2019-09" db="EMBL/GenBank/DDBJ databases">
        <authorList>
            <person name="Valk L.C."/>
        </authorList>
    </citation>
    <scope>NUCLEOTIDE SEQUENCE [LARGE SCALE GENOMIC DNA]</scope>
    <source>
        <strain evidence="2">GalUA</strain>
    </source>
</reference>
<feature type="transmembrane region" description="Helical" evidence="1">
    <location>
        <begin position="37"/>
        <end position="58"/>
    </location>
</feature>
<dbReference type="AlphaFoldDB" id="A0A7V7QIJ1"/>
<feature type="transmembrane region" description="Helical" evidence="1">
    <location>
        <begin position="70"/>
        <end position="89"/>
    </location>
</feature>
<name>A0A7V7QIJ1_9FIRM</name>
<feature type="transmembrane region" description="Helical" evidence="1">
    <location>
        <begin position="101"/>
        <end position="120"/>
    </location>
</feature>
<dbReference type="EMBL" id="WAGX01000007">
    <property type="protein sequence ID" value="KAB1436062.1"/>
    <property type="molecule type" value="Genomic_DNA"/>
</dbReference>
<dbReference type="RefSeq" id="WP_151147990.1">
    <property type="nucleotide sequence ID" value="NZ_WAGX01000007.1"/>
</dbReference>
<protein>
    <submittedName>
        <fullName evidence="2">Energy coupling factor transporter S component ThiW</fullName>
    </submittedName>
</protein>
<dbReference type="Proteomes" id="UP000461768">
    <property type="component" value="Unassembled WGS sequence"/>
</dbReference>
<keyword evidence="1" id="KW-0812">Transmembrane</keyword>
<dbReference type="PIRSF" id="PIRSF024534">
    <property type="entry name" value="ThiW"/>
    <property type="match status" value="1"/>
</dbReference>
<organism evidence="2 3">
    <name type="scientific">Candidatus Galacturonatibacter soehngenii</name>
    <dbReference type="NCBI Taxonomy" id="2307010"/>
    <lineage>
        <taxon>Bacteria</taxon>
        <taxon>Bacillati</taxon>
        <taxon>Bacillota</taxon>
        <taxon>Clostridia</taxon>
        <taxon>Lachnospirales</taxon>
        <taxon>Lachnospiraceae</taxon>
        <taxon>Candidatus Galacturonatibacter</taxon>
    </lineage>
</organism>
<dbReference type="Pfam" id="PF09512">
    <property type="entry name" value="ThiW"/>
    <property type="match status" value="1"/>
</dbReference>
<gene>
    <name evidence="2" type="primary">thiW</name>
    <name evidence="2" type="ORF">F7O84_16985</name>
</gene>
<keyword evidence="1" id="KW-0472">Membrane</keyword>
<evidence type="ECO:0000313" key="2">
    <source>
        <dbReference type="EMBL" id="KAB1436062.1"/>
    </source>
</evidence>
<dbReference type="Gene3D" id="1.10.1760.20">
    <property type="match status" value="1"/>
</dbReference>
<proteinExistence type="predicted"/>
<evidence type="ECO:0000313" key="3">
    <source>
        <dbReference type="Proteomes" id="UP000461768"/>
    </source>
</evidence>
<dbReference type="NCBIfam" id="TIGR02359">
    <property type="entry name" value="thiW"/>
    <property type="match status" value="1"/>
</dbReference>
<dbReference type="InterPro" id="IPR012652">
    <property type="entry name" value="ThiW"/>
</dbReference>
<keyword evidence="3" id="KW-1185">Reference proteome</keyword>
<dbReference type="OrthoDB" id="5516776at2"/>
<feature type="transmembrane region" description="Helical" evidence="1">
    <location>
        <begin position="6"/>
        <end position="25"/>
    </location>
</feature>
<evidence type="ECO:0000256" key="1">
    <source>
        <dbReference type="SAM" id="Phobius"/>
    </source>
</evidence>
<sequence length="166" mass="17334">MKVKKLALAGVLVAMGVVCSAFYIPIGVAKAFPVQHFVNVIAAVVLGPVYGVGMAFATSLLRNVMGTGSLLAFPGSMCGALLSGLMYRYSKNIYGAVLGEIFGTGIVGAILAYPIAALFLSSTVAIYGFILPFLISTVVGSSLSLLLLITLKRSSVLFRLQHGEEI</sequence>
<reference evidence="2 3" key="2">
    <citation type="submission" date="2020-02" db="EMBL/GenBank/DDBJ databases">
        <title>Candidatus Galacturonibacter soehngenii shows hetero-acetogenic catabolism of galacturonic acid but lacks a canonical carbon monoxide dehydrogenase/acetyl-CoA synthase complex.</title>
        <authorList>
            <person name="Diender M."/>
            <person name="Stouten G.R."/>
            <person name="Petersen J.F."/>
            <person name="Nielsen P.H."/>
            <person name="Dueholm M.S."/>
            <person name="Pronk J.T."/>
            <person name="Van Loosdrecht M.C.M."/>
        </authorList>
    </citation>
    <scope>NUCLEOTIDE SEQUENCE [LARGE SCALE GENOMIC DNA]</scope>
    <source>
        <strain evidence="2">GalUA</strain>
    </source>
</reference>
<accession>A0A7V7QIJ1</accession>
<feature type="transmembrane region" description="Helical" evidence="1">
    <location>
        <begin position="126"/>
        <end position="151"/>
    </location>
</feature>
<comment type="caution">
    <text evidence="2">The sequence shown here is derived from an EMBL/GenBank/DDBJ whole genome shotgun (WGS) entry which is preliminary data.</text>
</comment>
<keyword evidence="1" id="KW-1133">Transmembrane helix</keyword>